<comment type="similarity">
    <text evidence="1 4">Belongs to the GroES chaperonin family.</text>
</comment>
<gene>
    <name evidence="5" type="ORF">CXG81DRAFT_9496</name>
</gene>
<evidence type="ECO:0000256" key="1">
    <source>
        <dbReference type="ARBA" id="ARBA00006975"/>
    </source>
</evidence>
<dbReference type="HAMAP" id="MF_00580">
    <property type="entry name" value="CH10"/>
    <property type="match status" value="1"/>
</dbReference>
<dbReference type="GO" id="GO:0046872">
    <property type="term" value="F:metal ion binding"/>
    <property type="evidence" value="ECO:0007669"/>
    <property type="project" value="TreeGrafter"/>
</dbReference>
<evidence type="ECO:0000256" key="2">
    <source>
        <dbReference type="ARBA" id="ARBA00023186"/>
    </source>
</evidence>
<protein>
    <recommendedName>
        <fullName evidence="7">Chaperonin Cpn10</fullName>
    </recommendedName>
</protein>
<keyword evidence="2 4" id="KW-0143">Chaperone</keyword>
<dbReference type="SUPFAM" id="SSF50129">
    <property type="entry name" value="GroES-like"/>
    <property type="match status" value="1"/>
</dbReference>
<evidence type="ECO:0000313" key="6">
    <source>
        <dbReference type="Proteomes" id="UP000274922"/>
    </source>
</evidence>
<dbReference type="InterPro" id="IPR020818">
    <property type="entry name" value="Chaperonin_GroES"/>
</dbReference>
<dbReference type="PANTHER" id="PTHR10772">
    <property type="entry name" value="10 KDA HEAT SHOCK PROTEIN"/>
    <property type="match status" value="1"/>
</dbReference>
<comment type="function">
    <text evidence="3">Eukaryotic CPN10 homolog which is essential for mitochondrial protein biogenesis, together with CPN60. Binds to CPN60 in the presence of Mg-ATP and suppresses the ATPase activity of the latter.</text>
</comment>
<dbReference type="SMART" id="SM00883">
    <property type="entry name" value="Cpn10"/>
    <property type="match status" value="1"/>
</dbReference>
<dbReference type="OrthoDB" id="184876at2759"/>
<dbReference type="CDD" id="cd00320">
    <property type="entry name" value="cpn10"/>
    <property type="match status" value="1"/>
</dbReference>
<dbReference type="FunFam" id="2.30.33.40:FF:000002">
    <property type="entry name" value="10 kDa chaperonin, mitochondrial"/>
    <property type="match status" value="1"/>
</dbReference>
<dbReference type="InterPro" id="IPR018369">
    <property type="entry name" value="Chaprnonin_Cpn10_CS"/>
</dbReference>
<sequence>AAKRIIPLFDRVLVQRFKPAERTASGLFIPEKAQEHLNQATVIAVGPGLVGKDGQKVPVAVKEGDKVLLPPFGGASVKIGSDEFHLYKDTELLATIHE</sequence>
<evidence type="ECO:0000313" key="5">
    <source>
        <dbReference type="EMBL" id="RKP03505.1"/>
    </source>
</evidence>
<dbReference type="GO" id="GO:0044183">
    <property type="term" value="F:protein folding chaperone"/>
    <property type="evidence" value="ECO:0007669"/>
    <property type="project" value="InterPro"/>
</dbReference>
<dbReference type="GO" id="GO:0005524">
    <property type="term" value="F:ATP binding"/>
    <property type="evidence" value="ECO:0007669"/>
    <property type="project" value="InterPro"/>
</dbReference>
<dbReference type="InterPro" id="IPR037124">
    <property type="entry name" value="Chaperonin_GroES_sf"/>
</dbReference>
<dbReference type="Gene3D" id="2.30.33.40">
    <property type="entry name" value="GroES chaperonin"/>
    <property type="match status" value="1"/>
</dbReference>
<dbReference type="STRING" id="1555241.A0A4P9XDF5"/>
<dbReference type="GO" id="GO:0005759">
    <property type="term" value="C:mitochondrial matrix"/>
    <property type="evidence" value="ECO:0007669"/>
    <property type="project" value="TreeGrafter"/>
</dbReference>
<feature type="non-terminal residue" evidence="5">
    <location>
        <position position="1"/>
    </location>
</feature>
<name>A0A4P9XDF5_9FUNG</name>
<dbReference type="Proteomes" id="UP000274922">
    <property type="component" value="Unassembled WGS sequence"/>
</dbReference>
<dbReference type="GO" id="GO:0051087">
    <property type="term" value="F:protein-folding chaperone binding"/>
    <property type="evidence" value="ECO:0007669"/>
    <property type="project" value="TreeGrafter"/>
</dbReference>
<organism evidence="5 6">
    <name type="scientific">Caulochytrium protostelioides</name>
    <dbReference type="NCBI Taxonomy" id="1555241"/>
    <lineage>
        <taxon>Eukaryota</taxon>
        <taxon>Fungi</taxon>
        <taxon>Fungi incertae sedis</taxon>
        <taxon>Chytridiomycota</taxon>
        <taxon>Chytridiomycota incertae sedis</taxon>
        <taxon>Chytridiomycetes</taxon>
        <taxon>Caulochytriales</taxon>
        <taxon>Caulochytriaceae</taxon>
        <taxon>Caulochytrium</taxon>
    </lineage>
</organism>
<dbReference type="Pfam" id="PF00166">
    <property type="entry name" value="Cpn10"/>
    <property type="match status" value="1"/>
</dbReference>
<evidence type="ECO:0008006" key="7">
    <source>
        <dbReference type="Google" id="ProtNLM"/>
    </source>
</evidence>
<dbReference type="PROSITE" id="PS00681">
    <property type="entry name" value="CHAPERONINS_CPN10"/>
    <property type="match status" value="1"/>
</dbReference>
<dbReference type="EMBL" id="ML014122">
    <property type="protein sequence ID" value="RKP03505.1"/>
    <property type="molecule type" value="Genomic_DNA"/>
</dbReference>
<reference evidence="6" key="1">
    <citation type="journal article" date="2018" name="Nat. Microbiol.">
        <title>Leveraging single-cell genomics to expand the fungal tree of life.</title>
        <authorList>
            <person name="Ahrendt S.R."/>
            <person name="Quandt C.A."/>
            <person name="Ciobanu D."/>
            <person name="Clum A."/>
            <person name="Salamov A."/>
            <person name="Andreopoulos B."/>
            <person name="Cheng J.F."/>
            <person name="Woyke T."/>
            <person name="Pelin A."/>
            <person name="Henrissat B."/>
            <person name="Reynolds N.K."/>
            <person name="Benny G.L."/>
            <person name="Smith M.E."/>
            <person name="James T.Y."/>
            <person name="Grigoriev I.V."/>
        </authorList>
    </citation>
    <scope>NUCLEOTIDE SEQUENCE [LARGE SCALE GENOMIC DNA]</scope>
    <source>
        <strain evidence="6">ATCC 52028</strain>
    </source>
</reference>
<dbReference type="GO" id="GO:0051082">
    <property type="term" value="F:unfolded protein binding"/>
    <property type="evidence" value="ECO:0007669"/>
    <property type="project" value="TreeGrafter"/>
</dbReference>
<accession>A0A4P9XDF5</accession>
<keyword evidence="6" id="KW-1185">Reference proteome</keyword>
<proteinExistence type="inferred from homology"/>
<dbReference type="InterPro" id="IPR011032">
    <property type="entry name" value="GroES-like_sf"/>
</dbReference>
<dbReference type="PRINTS" id="PR00297">
    <property type="entry name" value="CHAPERONIN10"/>
</dbReference>
<dbReference type="AlphaFoldDB" id="A0A4P9XDF5"/>
<dbReference type="PANTHER" id="PTHR10772:SF0">
    <property type="entry name" value="10 KDA HEAT SHOCK PROTEIN, MITOCHONDRIAL"/>
    <property type="match status" value="1"/>
</dbReference>
<evidence type="ECO:0000256" key="4">
    <source>
        <dbReference type="RuleBase" id="RU003479"/>
    </source>
</evidence>
<evidence type="ECO:0000256" key="3">
    <source>
        <dbReference type="ARBA" id="ARBA00056825"/>
    </source>
</evidence>